<dbReference type="GeneID" id="15806906"/>
<dbReference type="RefSeq" id="XP_004829263.1">
    <property type="nucleotide sequence ID" value="XM_004829206.1"/>
</dbReference>
<dbReference type="VEuPathDB" id="PiroplasmaDB:BEWA_024460"/>
<feature type="transmembrane region" description="Helical" evidence="2">
    <location>
        <begin position="332"/>
        <end position="353"/>
    </location>
</feature>
<dbReference type="AlphaFoldDB" id="L0AVG1"/>
<feature type="compositionally biased region" description="Low complexity" evidence="1">
    <location>
        <begin position="315"/>
        <end position="326"/>
    </location>
</feature>
<evidence type="ECO:0000256" key="2">
    <source>
        <dbReference type="SAM" id="Phobius"/>
    </source>
</evidence>
<evidence type="ECO:0000313" key="4">
    <source>
        <dbReference type="Proteomes" id="UP000031512"/>
    </source>
</evidence>
<sequence length="363" mass="39994">MSEVKVVFIDIDQVPGKGLQKDDDNNNNKYYYNDKKHDGERVEIILLNPVCCPGYLTLTYKPNNPGAKIIGITESGIHKGEFNGNITDCKSVTVYYWSGNRDYKGSLVVQLSGARDSYYTNSGGGRWEEEEINSGALLTTLDGINCPLKIHPVDISQKSGSSYSCPSCNQPITTLISSPIDDKYTKVTHSPDGLVGRLKDDKYNITNIPMTREIGNIYVYWYHKDGGEGKSFLICLPYPNIDNDYSSGDIWYKRESSDDNTWTKVDNSPPSSHTDCKNILKLLQNISGGEEVESGTGNCKEIKFEDSEEERDDSASSSSLSTTSPHRLSPGAITGISIAGIGTVGSALGYGGWKLFLFLKNRL</sequence>
<reference evidence="3 4" key="1">
    <citation type="journal article" date="2012" name="BMC Genomics">
        <title>Comparative genomic analysis and phylogenetic position of Theileria equi.</title>
        <authorList>
            <person name="Kappmeyer L.S."/>
            <person name="Thiagarajan M."/>
            <person name="Herndon D.R."/>
            <person name="Ramsay J.D."/>
            <person name="Caler E."/>
            <person name="Djikeng A."/>
            <person name="Gillespie J.J."/>
            <person name="Lau A.O."/>
            <person name="Roalson E.H."/>
            <person name="Silva J.C."/>
            <person name="Silva M.G."/>
            <person name="Suarez C.E."/>
            <person name="Ueti M.W."/>
            <person name="Nene V.M."/>
            <person name="Mealey R.H."/>
            <person name="Knowles D.P."/>
            <person name="Brayton K.A."/>
        </authorList>
    </citation>
    <scope>NUCLEOTIDE SEQUENCE [LARGE SCALE GENOMIC DNA]</scope>
    <source>
        <strain evidence="3 4">WA</strain>
    </source>
</reference>
<protein>
    <submittedName>
        <fullName evidence="3">Uncharacterized protein</fullName>
    </submittedName>
</protein>
<keyword evidence="2" id="KW-1133">Transmembrane helix</keyword>
<name>L0AVG1_THEEQ</name>
<proteinExistence type="predicted"/>
<evidence type="ECO:0000256" key="1">
    <source>
        <dbReference type="SAM" id="MobiDB-lite"/>
    </source>
</evidence>
<dbReference type="EMBL" id="CP001669">
    <property type="protein sequence ID" value="AFZ79597.1"/>
    <property type="molecule type" value="Genomic_DNA"/>
</dbReference>
<evidence type="ECO:0000313" key="3">
    <source>
        <dbReference type="EMBL" id="AFZ79597.1"/>
    </source>
</evidence>
<keyword evidence="2" id="KW-0812">Transmembrane</keyword>
<keyword evidence="4" id="KW-1185">Reference proteome</keyword>
<dbReference type="Proteomes" id="UP000031512">
    <property type="component" value="Chromosome 1"/>
</dbReference>
<accession>L0AVG1</accession>
<keyword evidence="2" id="KW-0472">Membrane</keyword>
<organism evidence="3 4">
    <name type="scientific">Theileria equi strain WA</name>
    <dbReference type="NCBI Taxonomy" id="1537102"/>
    <lineage>
        <taxon>Eukaryota</taxon>
        <taxon>Sar</taxon>
        <taxon>Alveolata</taxon>
        <taxon>Apicomplexa</taxon>
        <taxon>Aconoidasida</taxon>
        <taxon>Piroplasmida</taxon>
        <taxon>Theileriidae</taxon>
        <taxon>Theileria</taxon>
    </lineage>
</organism>
<dbReference type="KEGG" id="beq:BEWA_024460"/>
<feature type="region of interest" description="Disordered" evidence="1">
    <location>
        <begin position="305"/>
        <end position="326"/>
    </location>
</feature>
<gene>
    <name evidence="3" type="ORF">BEWA_024460</name>
</gene>